<proteinExistence type="predicted"/>
<evidence type="ECO:0000313" key="1">
    <source>
        <dbReference type="EMBL" id="PPJ58465.1"/>
    </source>
</evidence>
<sequence>MASTSINSHDIATANSAIDQNKNKNYFQRLPIELVASIARHTGDVPGLGKCIQKSAALHAMRLTCKHLHDGSRDHWVLRHVRSAKVHLTREAIEQVSSVLEPAGLIARVRQLTLLGPPTTRRDLHILAADQVGSLYALLRTFVRQLSDVESFRIQDIQGRDLDILSSCEATLALRVLTETNLPKVNEIKIMTGNFSSDVIASVLSTYKSTLRSLEIDTITVNDKDVDKLLALIRDELQLVRVWLTRVSIGTPHRPVDAFAGSRPSWAPLPREDVCFRGKENRKLETYSVKDYSVAAHGRDAARLAINKVFERRGSNVFDASITRESLGV</sequence>
<evidence type="ECO:0000313" key="2">
    <source>
        <dbReference type="Proteomes" id="UP000237631"/>
    </source>
</evidence>
<dbReference type="OrthoDB" id="3642340at2759"/>
<dbReference type="EMBL" id="PNEN01000456">
    <property type="protein sequence ID" value="PPJ58465.1"/>
    <property type="molecule type" value="Genomic_DNA"/>
</dbReference>
<protein>
    <submittedName>
        <fullName evidence="1">Uncharacterized protein</fullName>
    </submittedName>
</protein>
<comment type="caution">
    <text evidence="1">The sequence shown here is derived from an EMBL/GenBank/DDBJ whole genome shotgun (WGS) entry which is preliminary data.</text>
</comment>
<reference evidence="2" key="1">
    <citation type="journal article" date="2017" name="bioRxiv">
        <title>Conservation of a gene cluster reveals novel cercosporin biosynthetic mechanisms and extends production to the genus Colletotrichum.</title>
        <authorList>
            <person name="de Jonge R."/>
            <person name="Ebert M.K."/>
            <person name="Huitt-Roehl C.R."/>
            <person name="Pal P."/>
            <person name="Suttle J.C."/>
            <person name="Spanner R.E."/>
            <person name="Neubauer J.D."/>
            <person name="Jurick W.M.II."/>
            <person name="Stott K.A."/>
            <person name="Secor G.A."/>
            <person name="Thomma B.P.H.J."/>
            <person name="Van de Peer Y."/>
            <person name="Townsend C.A."/>
            <person name="Bolton M.D."/>
        </authorList>
    </citation>
    <scope>NUCLEOTIDE SEQUENCE [LARGE SCALE GENOMIC DNA]</scope>
    <source>
        <strain evidence="2">CBS538.71</strain>
    </source>
</reference>
<name>A0A2S6CFF8_9PEZI</name>
<keyword evidence="2" id="KW-1185">Reference proteome</keyword>
<dbReference type="AlphaFoldDB" id="A0A2S6CFF8"/>
<dbReference type="Proteomes" id="UP000237631">
    <property type="component" value="Unassembled WGS sequence"/>
</dbReference>
<organism evidence="1 2">
    <name type="scientific">Cercospora berteroae</name>
    <dbReference type="NCBI Taxonomy" id="357750"/>
    <lineage>
        <taxon>Eukaryota</taxon>
        <taxon>Fungi</taxon>
        <taxon>Dikarya</taxon>
        <taxon>Ascomycota</taxon>
        <taxon>Pezizomycotina</taxon>
        <taxon>Dothideomycetes</taxon>
        <taxon>Dothideomycetidae</taxon>
        <taxon>Mycosphaerellales</taxon>
        <taxon>Mycosphaerellaceae</taxon>
        <taxon>Cercospora</taxon>
    </lineage>
</organism>
<accession>A0A2S6CFF8</accession>
<gene>
    <name evidence="1" type="ORF">CBER1_08350</name>
</gene>